<proteinExistence type="predicted"/>
<protein>
    <submittedName>
        <fullName evidence="1">Uncharacterized protein</fullName>
    </submittedName>
</protein>
<dbReference type="Proteomes" id="UP001500603">
    <property type="component" value="Unassembled WGS sequence"/>
</dbReference>
<evidence type="ECO:0000313" key="2">
    <source>
        <dbReference type="Proteomes" id="UP001500603"/>
    </source>
</evidence>
<keyword evidence="2" id="KW-1185">Reference proteome</keyword>
<accession>A0ABP9JUZ8</accession>
<sequence length="364" mass="38595">MRPIDAAGLFLADLSERMMPGADSTRARAVLDRACGGQLAARAKDGRPASALTVSGIPLEASVSGGSGQFTPAVRYATEAGTQELDSSVRFAEYHAAIRDLTAWLPERVDPTGAAEMLSSFVATLLPDPTKLAARHRSAACLGIVHHALDPGHLARLKVYGLFIDPGATDRVRAAWPSFAPLGGVPDNETMIRPLGAALELDARGELTHKVYLRVRHNDPAAPMKLVRHFGDAAWEVLAELDRCGVDTATLHRHTLFVCCARRGSAPASFALYVGARGQENFPDSITELATRHHGGTDAVDTLTLAAESAGAQWHWGGFGIGFAPTRGVDKFGVYGTPVWNATGVLSAAPRNDRGGVKFVHVPS</sequence>
<evidence type="ECO:0000313" key="1">
    <source>
        <dbReference type="EMBL" id="GAA5043404.1"/>
    </source>
</evidence>
<reference evidence="2" key="1">
    <citation type="journal article" date="2019" name="Int. J. Syst. Evol. Microbiol.">
        <title>The Global Catalogue of Microorganisms (GCM) 10K type strain sequencing project: providing services to taxonomists for standard genome sequencing and annotation.</title>
        <authorList>
            <consortium name="The Broad Institute Genomics Platform"/>
            <consortium name="The Broad Institute Genome Sequencing Center for Infectious Disease"/>
            <person name="Wu L."/>
            <person name="Ma J."/>
        </authorList>
    </citation>
    <scope>NUCLEOTIDE SEQUENCE [LARGE SCALE GENOMIC DNA]</scope>
    <source>
        <strain evidence="2">JCM 18298</strain>
    </source>
</reference>
<name>A0ABP9JUZ8_9NOCA</name>
<comment type="caution">
    <text evidence="1">The sequence shown here is derived from an EMBL/GenBank/DDBJ whole genome shotgun (WGS) entry which is preliminary data.</text>
</comment>
<organism evidence="1 2">
    <name type="scientific">Nocardia callitridis</name>
    <dbReference type="NCBI Taxonomy" id="648753"/>
    <lineage>
        <taxon>Bacteria</taxon>
        <taxon>Bacillati</taxon>
        <taxon>Actinomycetota</taxon>
        <taxon>Actinomycetes</taxon>
        <taxon>Mycobacteriales</taxon>
        <taxon>Nocardiaceae</taxon>
        <taxon>Nocardia</taxon>
    </lineage>
</organism>
<gene>
    <name evidence="1" type="ORF">GCM10023318_04910</name>
</gene>
<dbReference type="RefSeq" id="WP_345493332.1">
    <property type="nucleotide sequence ID" value="NZ_BAABJM010000001.1"/>
</dbReference>
<dbReference type="EMBL" id="BAABJM010000001">
    <property type="protein sequence ID" value="GAA5043404.1"/>
    <property type="molecule type" value="Genomic_DNA"/>
</dbReference>